<proteinExistence type="predicted"/>
<dbReference type="GO" id="GO:0071897">
    <property type="term" value="P:DNA biosynthetic process"/>
    <property type="evidence" value="ECO:0007669"/>
    <property type="project" value="UniProtKB-ARBA"/>
</dbReference>
<dbReference type="Pfam" id="PF05380">
    <property type="entry name" value="Peptidase_A17"/>
    <property type="match status" value="1"/>
</dbReference>
<dbReference type="Gene3D" id="3.10.10.10">
    <property type="entry name" value="HIV Type 1 Reverse Transcriptase, subunit A, domain 1"/>
    <property type="match status" value="1"/>
</dbReference>
<dbReference type="Gene3D" id="3.30.420.10">
    <property type="entry name" value="Ribonuclease H-like superfamily/Ribonuclease H"/>
    <property type="match status" value="1"/>
</dbReference>
<dbReference type="Pfam" id="PF18701">
    <property type="entry name" value="DUF5641"/>
    <property type="match status" value="1"/>
</dbReference>
<dbReference type="GO" id="GO:0003676">
    <property type="term" value="F:nucleic acid binding"/>
    <property type="evidence" value="ECO:0007669"/>
    <property type="project" value="InterPro"/>
</dbReference>
<feature type="domain" description="Integrase catalytic" evidence="1">
    <location>
        <begin position="1151"/>
        <end position="1337"/>
    </location>
</feature>
<evidence type="ECO:0000313" key="3">
    <source>
        <dbReference type="RefSeq" id="XP_028969039.1"/>
    </source>
</evidence>
<evidence type="ECO:0000313" key="2">
    <source>
        <dbReference type="Proteomes" id="UP000694867"/>
    </source>
</evidence>
<protein>
    <submittedName>
        <fullName evidence="3">Uncharacterized protein LOC100907922</fullName>
    </submittedName>
</protein>
<gene>
    <name evidence="3" type="primary">LOC100907922</name>
</gene>
<dbReference type="Gene3D" id="3.30.70.270">
    <property type="match status" value="1"/>
</dbReference>
<sequence>MALSVGPSSSKILWTRAVAEQYLTLHWSTSSSLLLHTIDPTVETNKLITFVRKRVRQLEATKLAEAAQSASREANTDRNSIRPIDSKHRRLVSTVAAGVAKPKSNTFIPKPCLFCAVKDHNSSKCPAAITIARRHEILRERRRCPRCFRTVHPSPTECRGPRSPCLKCKSPEHYTSMHSDEATGASPAVTVVSSAHCASNSLLWTMCAYVTNHGLRIPVRIFVDCGSSLTFVTPSLRAMLRETPVSVHDLNIQGYDNFQRKKGVPVYKLCIAGPRGEPAIQVLAYESEFGVNPSNISPRNVKDALVKFDQNFPLADRSYVGEWTASPPAILLGMNQWNKFKTNAAPKDIIGDIAAYPTRFGWVVGGDTEPEGPTRGSDVVVAHAVCCVASLALSRPAEEVERLWNLETIGIVDKPSANPHLSADDESALQQFHAGLTYADNRYTVCFPKRSSIEQLPDTRELAMRRLSRKITSLSATPERYERYNSELLQFVADGFAREIDPAESNPPTTYHMPHHEVVNSSGKWRIVFDCSAKDRGGTSLNEHLIQGPNLNPELITPLLRFRTNRVAISADIAKAYMMLAVHEEDQASFRFIWKGPGDDDTRTFQMTRVTWGASPSGFLLAATVREHLRRAGPDAARLGSYFYADDFLLSCRSVQEAKEVADLARRTLASAGMKLAKWKSSPQKVLEHLAATGVDRNNFDKQTSGFFKVLGISWNTETDTFHFSMPDLRTQTDAGRVITKRRALSIIAAFYDPHGWFLPFTLRGKLIIRRLWAVDLQWNDPIPEDVHKDLTDWISELRVLQDHNLPRRFSGREGDAASYHLHMMGDASQKAFAAVAYIEYRYTDCTSDFALVMCKSRDAPREPQSLPRLELLAAVISVRLSRFLIDNLDIEFSSVCYYTDSRITYHWATSVRPGVWKPFANNRVLEIQKHSNPDQWFFVQGTSNVSDLATRGISAESLINCSDWWFGPSWLRSPRERWPISQPQTESSSFEQVSDETRKVVAPVVLSEPAEAHIVRECQQQFLRQEITDTKAGHRPSSSSKLAAHQLFIDEQNILRVRTRLTGVIYTYDQMNPVVIPGESRLTRLLVIDVHRINAHFGANVILMHLREKFWITRARQLVKSVLHKRVVCRRRQGRHAQQIEGALPEFRTEFQAPFAAAGVDFCGPFHTRDRDGPRKTYIALFTCAAIRAVHLEAVPSLSGPQTMLTIRRFLAAHPACTHLISDNAKNFTKASTELKKLFNSVNESQMREMLRGRNIQWTFICPRAPNRGGFYERLIGVLKSCLYKTLGRSLVGYEEFRTILCELAAVINKRPVTYVLSDPDSVEPLTPDNFLQGGPSFVPVAQAEPVDLLRSDEGYSAEQLRHGLLKRTTYFASLRSRWAREYLMLLRSLNATWGSPTAPLAVGEVCLVRDSNRSRTRWDLVRVVEAHRGRDGHVRTYTVNNRDWYIAVEPTVFFIAFFVGPRTPSPFHSYPNDLKIHTEDQRTGFPTVVEGMEFLEKINGVICDKDGRPM</sequence>
<keyword evidence="2" id="KW-1185">Reference proteome</keyword>
<dbReference type="GO" id="GO:0015074">
    <property type="term" value="P:DNA integration"/>
    <property type="evidence" value="ECO:0007669"/>
    <property type="project" value="InterPro"/>
</dbReference>
<dbReference type="InterPro" id="IPR036397">
    <property type="entry name" value="RNaseH_sf"/>
</dbReference>
<dbReference type="GO" id="GO:0042575">
    <property type="term" value="C:DNA polymerase complex"/>
    <property type="evidence" value="ECO:0007669"/>
    <property type="project" value="UniProtKB-ARBA"/>
</dbReference>
<dbReference type="InterPro" id="IPR012337">
    <property type="entry name" value="RNaseH-like_sf"/>
</dbReference>
<dbReference type="InterPro" id="IPR008042">
    <property type="entry name" value="Retrotrans_Pao"/>
</dbReference>
<dbReference type="InterPro" id="IPR000477">
    <property type="entry name" value="RT_dom"/>
</dbReference>
<dbReference type="RefSeq" id="XP_028969039.1">
    <property type="nucleotide sequence ID" value="XM_029113206.1"/>
</dbReference>
<reference evidence="3" key="1">
    <citation type="submission" date="2025-08" db="UniProtKB">
        <authorList>
            <consortium name="RefSeq"/>
        </authorList>
    </citation>
    <scope>IDENTIFICATION</scope>
</reference>
<dbReference type="InterPro" id="IPR040676">
    <property type="entry name" value="DUF5641"/>
</dbReference>
<dbReference type="InterPro" id="IPR043128">
    <property type="entry name" value="Rev_trsase/Diguanyl_cyclase"/>
</dbReference>
<dbReference type="InterPro" id="IPR043502">
    <property type="entry name" value="DNA/RNA_pol_sf"/>
</dbReference>
<accession>A0AAJ7WJA4</accession>
<dbReference type="SUPFAM" id="SSF56672">
    <property type="entry name" value="DNA/RNA polymerases"/>
    <property type="match status" value="1"/>
</dbReference>
<dbReference type="PANTHER" id="PTHR47331">
    <property type="entry name" value="PHD-TYPE DOMAIN-CONTAINING PROTEIN"/>
    <property type="match status" value="1"/>
</dbReference>
<dbReference type="KEGG" id="goe:100907922"/>
<dbReference type="Proteomes" id="UP000694867">
    <property type="component" value="Unplaced"/>
</dbReference>
<dbReference type="PANTHER" id="PTHR47331:SF5">
    <property type="entry name" value="RIBONUCLEASE H"/>
    <property type="match status" value="1"/>
</dbReference>
<evidence type="ECO:0000259" key="1">
    <source>
        <dbReference type="PROSITE" id="PS50994"/>
    </source>
</evidence>
<dbReference type="InterPro" id="IPR001584">
    <property type="entry name" value="Integrase_cat-core"/>
</dbReference>
<dbReference type="PROSITE" id="PS50994">
    <property type="entry name" value="INTEGRASE"/>
    <property type="match status" value="1"/>
</dbReference>
<name>A0AAJ7WJA4_9ACAR</name>
<organism evidence="2 3">
    <name type="scientific">Galendromus occidentalis</name>
    <name type="common">western predatory mite</name>
    <dbReference type="NCBI Taxonomy" id="34638"/>
    <lineage>
        <taxon>Eukaryota</taxon>
        <taxon>Metazoa</taxon>
        <taxon>Ecdysozoa</taxon>
        <taxon>Arthropoda</taxon>
        <taxon>Chelicerata</taxon>
        <taxon>Arachnida</taxon>
        <taxon>Acari</taxon>
        <taxon>Parasitiformes</taxon>
        <taxon>Mesostigmata</taxon>
        <taxon>Gamasina</taxon>
        <taxon>Phytoseioidea</taxon>
        <taxon>Phytoseiidae</taxon>
        <taxon>Typhlodrominae</taxon>
        <taxon>Galendromus</taxon>
    </lineage>
</organism>
<dbReference type="GeneID" id="100907922"/>
<dbReference type="SUPFAM" id="SSF53098">
    <property type="entry name" value="Ribonuclease H-like"/>
    <property type="match status" value="1"/>
</dbReference>
<dbReference type="Pfam" id="PF00078">
    <property type="entry name" value="RVT_1"/>
    <property type="match status" value="1"/>
</dbReference>